<keyword evidence="3" id="KW-1185">Reference proteome</keyword>
<evidence type="ECO:0008006" key="4">
    <source>
        <dbReference type="Google" id="ProtNLM"/>
    </source>
</evidence>
<evidence type="ECO:0000256" key="1">
    <source>
        <dbReference type="SAM" id="MobiDB-lite"/>
    </source>
</evidence>
<organism evidence="2 3">
    <name type="scientific">Arthrobacter mangrovi</name>
    <dbReference type="NCBI Taxonomy" id="2966350"/>
    <lineage>
        <taxon>Bacteria</taxon>
        <taxon>Bacillati</taxon>
        <taxon>Actinomycetota</taxon>
        <taxon>Actinomycetes</taxon>
        <taxon>Micrococcales</taxon>
        <taxon>Micrococcaceae</taxon>
        <taxon>Arthrobacter</taxon>
    </lineage>
</organism>
<dbReference type="RefSeq" id="WP_264796863.1">
    <property type="nucleotide sequence ID" value="NZ_BRVS01000023.1"/>
</dbReference>
<dbReference type="Proteomes" id="UP001209654">
    <property type="component" value="Unassembled WGS sequence"/>
</dbReference>
<feature type="region of interest" description="Disordered" evidence="1">
    <location>
        <begin position="201"/>
        <end position="305"/>
    </location>
</feature>
<evidence type="ECO:0000313" key="2">
    <source>
        <dbReference type="EMBL" id="GLB68772.1"/>
    </source>
</evidence>
<feature type="compositionally biased region" description="Polar residues" evidence="1">
    <location>
        <begin position="205"/>
        <end position="214"/>
    </location>
</feature>
<reference evidence="2 3" key="1">
    <citation type="journal article" date="2023" name="Int. J. Syst. Evol. Microbiol.">
        <title>Arthrobacter mangrovi sp. nov., an actinobacterium isolated from the rhizosphere of a mangrove.</title>
        <authorList>
            <person name="Hamada M."/>
            <person name="Saitou S."/>
            <person name="Enomoto N."/>
            <person name="Nanri K."/>
            <person name="Hidaka K."/>
            <person name="Miura T."/>
            <person name="Tamura T."/>
        </authorList>
    </citation>
    <scope>NUCLEOTIDE SEQUENCE [LARGE SCALE GENOMIC DNA]</scope>
    <source>
        <strain evidence="2 3">NBRC 112813</strain>
    </source>
</reference>
<dbReference type="EMBL" id="BRVS01000023">
    <property type="protein sequence ID" value="GLB68772.1"/>
    <property type="molecule type" value="Genomic_DNA"/>
</dbReference>
<proteinExistence type="predicted"/>
<feature type="compositionally biased region" description="Gly residues" evidence="1">
    <location>
        <begin position="17"/>
        <end position="31"/>
    </location>
</feature>
<feature type="region of interest" description="Disordered" evidence="1">
    <location>
        <begin position="1"/>
        <end position="101"/>
    </location>
</feature>
<gene>
    <name evidence="2" type="ORF">AHIS1636_32150</name>
</gene>
<name>A0ABQ5MXR7_9MICC</name>
<feature type="compositionally biased region" description="Basic and acidic residues" evidence="1">
    <location>
        <begin position="53"/>
        <end position="69"/>
    </location>
</feature>
<comment type="caution">
    <text evidence="2">The sequence shown here is derived from an EMBL/GenBank/DDBJ whole genome shotgun (WGS) entry which is preliminary data.</text>
</comment>
<sequence>MTTNTPGNYDDDTAGLGPTGGTFGRPGGVGGETLPPARPAEPLTEPVTTYEPEQSKSETAKQEAKEVGREGAAAGQHVAETAKTEAKQVAHEAKEQARSLMSQLGDDVYSQAGTQQQKVASGLRSIGEELASMARNSEQSGNATHLVSQASDKAHSVADWLDNRDPGSLLDEVKRFARQRPGAFLAIAAGAGLVAGRLTRGLTADSGTSGSARRTGTEYDTRSARGFAAPDRPAGSGYGGAPGYPETIGYPTATPTGATDRYDTSGSVGGAAGSPESISYPETDTDLGRGTAIPERDPFEGGGSR</sequence>
<accession>A0ABQ5MXR7</accession>
<evidence type="ECO:0000313" key="3">
    <source>
        <dbReference type="Proteomes" id="UP001209654"/>
    </source>
</evidence>
<feature type="compositionally biased region" description="Basic and acidic residues" evidence="1">
    <location>
        <begin position="80"/>
        <end position="97"/>
    </location>
</feature>
<protein>
    <recommendedName>
        <fullName evidence="4">ATP synthase F0 subunit B</fullName>
    </recommendedName>
</protein>